<proteinExistence type="predicted"/>
<accession>A0AAN7RF35</accession>
<dbReference type="Proteomes" id="UP001346149">
    <property type="component" value="Unassembled WGS sequence"/>
</dbReference>
<protein>
    <submittedName>
        <fullName evidence="1">Uncharacterized protein</fullName>
    </submittedName>
</protein>
<organism evidence="1 2">
    <name type="scientific">Trapa natans</name>
    <name type="common">Water chestnut</name>
    <dbReference type="NCBI Taxonomy" id="22666"/>
    <lineage>
        <taxon>Eukaryota</taxon>
        <taxon>Viridiplantae</taxon>
        <taxon>Streptophyta</taxon>
        <taxon>Embryophyta</taxon>
        <taxon>Tracheophyta</taxon>
        <taxon>Spermatophyta</taxon>
        <taxon>Magnoliopsida</taxon>
        <taxon>eudicotyledons</taxon>
        <taxon>Gunneridae</taxon>
        <taxon>Pentapetalae</taxon>
        <taxon>rosids</taxon>
        <taxon>malvids</taxon>
        <taxon>Myrtales</taxon>
        <taxon>Lythraceae</taxon>
        <taxon>Trapa</taxon>
    </lineage>
</organism>
<sequence length="115" mass="12430">MCPDQDHQTSPSKSSTYARPRLIILSLVHIKGHFFSLKGTQGFRTSASHLLANGRNHPHHQTEPALSLLPAYQAAGLSPWTVNSGAEARQGRAMEVRPVARTGENMVHGAGQLPS</sequence>
<evidence type="ECO:0000313" key="1">
    <source>
        <dbReference type="EMBL" id="KAK4803869.1"/>
    </source>
</evidence>
<reference evidence="1 2" key="1">
    <citation type="journal article" date="2023" name="Hortic Res">
        <title>Pangenome of water caltrop reveals structural variations and asymmetric subgenome divergence after allopolyploidization.</title>
        <authorList>
            <person name="Zhang X."/>
            <person name="Chen Y."/>
            <person name="Wang L."/>
            <person name="Yuan Y."/>
            <person name="Fang M."/>
            <person name="Shi L."/>
            <person name="Lu R."/>
            <person name="Comes H.P."/>
            <person name="Ma Y."/>
            <person name="Chen Y."/>
            <person name="Huang G."/>
            <person name="Zhou Y."/>
            <person name="Zheng Z."/>
            <person name="Qiu Y."/>
        </authorList>
    </citation>
    <scope>NUCLEOTIDE SEQUENCE [LARGE SCALE GENOMIC DNA]</scope>
    <source>
        <strain evidence="1">F231</strain>
    </source>
</reference>
<gene>
    <name evidence="1" type="ORF">SAY86_003686</name>
</gene>
<keyword evidence="2" id="KW-1185">Reference proteome</keyword>
<comment type="caution">
    <text evidence="1">The sequence shown here is derived from an EMBL/GenBank/DDBJ whole genome shotgun (WGS) entry which is preliminary data.</text>
</comment>
<evidence type="ECO:0000313" key="2">
    <source>
        <dbReference type="Proteomes" id="UP001346149"/>
    </source>
</evidence>
<dbReference type="AlphaFoldDB" id="A0AAN7RF35"/>
<dbReference type="EMBL" id="JAXQNO010000001">
    <property type="protein sequence ID" value="KAK4803869.1"/>
    <property type="molecule type" value="Genomic_DNA"/>
</dbReference>
<name>A0AAN7RF35_TRANT</name>